<proteinExistence type="predicted"/>
<dbReference type="EMBL" id="LNCU01000010">
    <property type="protein sequence ID" value="KWV60946.1"/>
    <property type="molecule type" value="Genomic_DNA"/>
</dbReference>
<evidence type="ECO:0000256" key="3">
    <source>
        <dbReference type="ARBA" id="ARBA00023163"/>
    </source>
</evidence>
<evidence type="ECO:0000313" key="7">
    <source>
        <dbReference type="Proteomes" id="UP000057737"/>
    </source>
</evidence>
<keyword evidence="3" id="KW-0804">Transcription</keyword>
<feature type="domain" description="HTH araC/xylS-type" evidence="5">
    <location>
        <begin position="257"/>
        <end position="362"/>
    </location>
</feature>
<protein>
    <recommendedName>
        <fullName evidence="5">HTH araC/xylS-type domain-containing protein</fullName>
    </recommendedName>
</protein>
<keyword evidence="2" id="KW-0238">DNA-binding</keyword>
<dbReference type="GO" id="GO:0003700">
    <property type="term" value="F:DNA-binding transcription factor activity"/>
    <property type="evidence" value="ECO:0007669"/>
    <property type="project" value="InterPro"/>
</dbReference>
<dbReference type="InterPro" id="IPR018060">
    <property type="entry name" value="HTH_AraC"/>
</dbReference>
<dbReference type="GO" id="GO:0043565">
    <property type="term" value="F:sequence-specific DNA binding"/>
    <property type="evidence" value="ECO:0007669"/>
    <property type="project" value="InterPro"/>
</dbReference>
<feature type="transmembrane region" description="Helical" evidence="4">
    <location>
        <begin position="197"/>
        <end position="217"/>
    </location>
</feature>
<feature type="transmembrane region" description="Helical" evidence="4">
    <location>
        <begin position="104"/>
        <end position="124"/>
    </location>
</feature>
<dbReference type="SMART" id="SM00342">
    <property type="entry name" value="HTH_ARAC"/>
    <property type="match status" value="1"/>
</dbReference>
<keyword evidence="4" id="KW-0472">Membrane</keyword>
<evidence type="ECO:0000313" key="6">
    <source>
        <dbReference type="EMBL" id="KWV60946.1"/>
    </source>
</evidence>
<dbReference type="PROSITE" id="PS01124">
    <property type="entry name" value="HTH_ARAC_FAMILY_2"/>
    <property type="match status" value="1"/>
</dbReference>
<dbReference type="Proteomes" id="UP000057737">
    <property type="component" value="Unassembled WGS sequence"/>
</dbReference>
<feature type="transmembrane region" description="Helical" evidence="4">
    <location>
        <begin position="136"/>
        <end position="154"/>
    </location>
</feature>
<feature type="transmembrane region" description="Helical" evidence="4">
    <location>
        <begin position="17"/>
        <end position="38"/>
    </location>
</feature>
<feature type="transmembrane region" description="Helical" evidence="4">
    <location>
        <begin position="45"/>
        <end position="66"/>
    </location>
</feature>
<sequence>MIEPAERLAMALTALDLGLRGAVVGLFLVVCAVLLLRYTTVHRAAGLGAAMGVTGAAYAISTAPFFPTWSFGWASPLVALGMISPVIFWLWARTLFDEHFTPRPWHAAICALVAGLGVVSYNGWTNWPALAMECGRLLALSSIGFALLAIAQLPKGWRKAVTTGRGRLLVALVIGISTQIFLSAGAGLAGIPTRSTSLTVALGLAAFALISIWMMLFDPPESQPAIAGAGAGSGGAARTSDAFIRTGPTAADRASLYRLQHLMTTERAYRQEGLTIGLLAARLGMPEYRLRTLINDGLGHRNFNAFLNRYRLDEAKAALADLDQAEVPVLTIALDAGFQSLAPFNRAFKADTGLTPTEFRRRAAAGQDLDGEPEIADSN</sequence>
<evidence type="ECO:0000256" key="2">
    <source>
        <dbReference type="ARBA" id="ARBA00023125"/>
    </source>
</evidence>
<dbReference type="InterPro" id="IPR018062">
    <property type="entry name" value="HTH_AraC-typ_CS"/>
</dbReference>
<dbReference type="PANTHER" id="PTHR43280:SF29">
    <property type="entry name" value="ARAC-FAMILY TRANSCRIPTIONAL REGULATOR"/>
    <property type="match status" value="1"/>
</dbReference>
<comment type="caution">
    <text evidence="6">The sequence shown here is derived from an EMBL/GenBank/DDBJ whole genome shotgun (WGS) entry which is preliminary data.</text>
</comment>
<reference evidence="6 7" key="1">
    <citation type="submission" date="2015-11" db="EMBL/GenBank/DDBJ databases">
        <title>Draft Genome Sequence of the Strain BR 10303 (Bradyrhizobium sp.) isolated from nodules of Centrolobium paraense.</title>
        <authorList>
            <person name="Zelli J.E."/>
            <person name="Simoes-Araujo J.L."/>
            <person name="Barauna A.C."/>
            <person name="Silva K."/>
        </authorList>
    </citation>
    <scope>NUCLEOTIDE SEQUENCE [LARGE SCALE GENOMIC DNA]</scope>
    <source>
        <strain evidence="6 7">BR 10303</strain>
    </source>
</reference>
<dbReference type="Pfam" id="PF12833">
    <property type="entry name" value="HTH_18"/>
    <property type="match status" value="1"/>
</dbReference>
<accession>A0A109K5D2</accession>
<name>A0A109K5D2_9BRAD</name>
<keyword evidence="4" id="KW-1133">Transmembrane helix</keyword>
<dbReference type="SUPFAM" id="SSF46689">
    <property type="entry name" value="Homeodomain-like"/>
    <property type="match status" value="1"/>
</dbReference>
<dbReference type="AlphaFoldDB" id="A0A109K5D2"/>
<keyword evidence="1" id="KW-0805">Transcription regulation</keyword>
<feature type="transmembrane region" description="Helical" evidence="4">
    <location>
        <begin position="166"/>
        <end position="191"/>
    </location>
</feature>
<evidence type="ECO:0000259" key="5">
    <source>
        <dbReference type="PROSITE" id="PS01124"/>
    </source>
</evidence>
<keyword evidence="7" id="KW-1185">Reference proteome</keyword>
<gene>
    <name evidence="6" type="ORF">AS156_26390</name>
</gene>
<evidence type="ECO:0000256" key="1">
    <source>
        <dbReference type="ARBA" id="ARBA00023015"/>
    </source>
</evidence>
<dbReference type="PROSITE" id="PS00041">
    <property type="entry name" value="HTH_ARAC_FAMILY_1"/>
    <property type="match status" value="1"/>
</dbReference>
<dbReference type="PANTHER" id="PTHR43280">
    <property type="entry name" value="ARAC-FAMILY TRANSCRIPTIONAL REGULATOR"/>
    <property type="match status" value="1"/>
</dbReference>
<organism evidence="6 7">
    <name type="scientific">Bradyrhizobium macuxiense</name>
    <dbReference type="NCBI Taxonomy" id="1755647"/>
    <lineage>
        <taxon>Bacteria</taxon>
        <taxon>Pseudomonadati</taxon>
        <taxon>Pseudomonadota</taxon>
        <taxon>Alphaproteobacteria</taxon>
        <taxon>Hyphomicrobiales</taxon>
        <taxon>Nitrobacteraceae</taxon>
        <taxon>Bradyrhizobium</taxon>
    </lineage>
</organism>
<dbReference type="InterPro" id="IPR009057">
    <property type="entry name" value="Homeodomain-like_sf"/>
</dbReference>
<feature type="transmembrane region" description="Helical" evidence="4">
    <location>
        <begin position="72"/>
        <end position="92"/>
    </location>
</feature>
<evidence type="ECO:0000256" key="4">
    <source>
        <dbReference type="SAM" id="Phobius"/>
    </source>
</evidence>
<dbReference type="Gene3D" id="1.10.10.60">
    <property type="entry name" value="Homeodomain-like"/>
    <property type="match status" value="1"/>
</dbReference>
<keyword evidence="4" id="KW-0812">Transmembrane</keyword>